<evidence type="ECO:0000256" key="2">
    <source>
        <dbReference type="ARBA" id="ARBA00009820"/>
    </source>
</evidence>
<dbReference type="OrthoDB" id="9802240at2"/>
<evidence type="ECO:0000256" key="4">
    <source>
        <dbReference type="ARBA" id="ARBA00022764"/>
    </source>
</evidence>
<accession>A0A1I2HRK3</accession>
<evidence type="ECO:0000313" key="8">
    <source>
        <dbReference type="Proteomes" id="UP000199771"/>
    </source>
</evidence>
<dbReference type="Pfam" id="PF04052">
    <property type="entry name" value="TolB_N"/>
    <property type="match status" value="1"/>
</dbReference>
<dbReference type="Gene3D" id="3.40.50.10070">
    <property type="entry name" value="TolB, N-terminal domain"/>
    <property type="match status" value="1"/>
</dbReference>
<protein>
    <recommendedName>
        <fullName evidence="5">Tol-Pal system protein TolB</fullName>
    </recommendedName>
</protein>
<dbReference type="SUPFAM" id="SSF52964">
    <property type="entry name" value="TolB, N-terminal domain"/>
    <property type="match status" value="1"/>
</dbReference>
<dbReference type="InterPro" id="IPR011659">
    <property type="entry name" value="WD40"/>
</dbReference>
<evidence type="ECO:0000259" key="6">
    <source>
        <dbReference type="Pfam" id="PF04052"/>
    </source>
</evidence>
<keyword evidence="5" id="KW-0132">Cell division</keyword>
<evidence type="ECO:0000256" key="5">
    <source>
        <dbReference type="HAMAP-Rule" id="MF_00671"/>
    </source>
</evidence>
<dbReference type="GO" id="GO:0051301">
    <property type="term" value="P:cell division"/>
    <property type="evidence" value="ECO:0007669"/>
    <property type="project" value="UniProtKB-UniRule"/>
</dbReference>
<dbReference type="InterPro" id="IPR011042">
    <property type="entry name" value="6-blade_b-propeller_TolB-like"/>
</dbReference>
<name>A0A1I2HRK3_9GAMM</name>
<dbReference type="NCBIfam" id="TIGR02800">
    <property type="entry name" value="propeller_TolB"/>
    <property type="match status" value="1"/>
</dbReference>
<dbReference type="GO" id="GO:0017038">
    <property type="term" value="P:protein import"/>
    <property type="evidence" value="ECO:0007669"/>
    <property type="project" value="InterPro"/>
</dbReference>
<feature type="domain" description="TolB N-terminal" evidence="6">
    <location>
        <begin position="23"/>
        <end position="124"/>
    </location>
</feature>
<dbReference type="STRING" id="1076937.SAMN04488120_102150"/>
<comment type="similarity">
    <text evidence="2 5">Belongs to the TolB family.</text>
</comment>
<keyword evidence="4 5" id="KW-0574">Periplasm</keyword>
<sequence length="428" mass="47000" precursor="true">MKSIRYWTALLLLAAFPAAHAELEITVTGGAEAPLPIAIVPFSQVPDVQLDIAQVVENDLVRSGRFRALPRRDMLQRPNTPAQVDAATWRAQGIDNVVVGQVARSDTGYFARFFLIDSISGQQIMGYDVPARSIDQMRYVAHQIADLIYEKLLGQPGYFNTKIAYVSATGLSHQRTFQLIVADSDGENPRVVATSREPLMSPAWSPDRKQLAYVGYERGRSAVYLHTLATGEVKRLVSERGINGSPVFSPDGRYLALTLSFENNPDIYIIDLRSGTRRRLTDHYGIDTEPAWSPDGTKIAFTSDRGGQPQIYEIGIEGGDPRRLTFQGRQNLRPSYSPDGRSLVLVNLEGGRYRIGLLDLATGDMRLLSDGPLDESPSFAPGGAVVIYATQGARGAELATVSVDGRVRQSLRQASGDVREPAWSPLIR</sequence>
<dbReference type="Pfam" id="PF07676">
    <property type="entry name" value="PD40"/>
    <property type="match status" value="4"/>
</dbReference>
<feature type="chain" id="PRO_5011801863" description="Tol-Pal system protein TolB" evidence="5">
    <location>
        <begin position="22"/>
        <end position="428"/>
    </location>
</feature>
<dbReference type="HAMAP" id="MF_00671">
    <property type="entry name" value="TolB"/>
    <property type="match status" value="1"/>
</dbReference>
<dbReference type="AlphaFoldDB" id="A0A1I2HRK3"/>
<comment type="subunit">
    <text evidence="5">The Tol-Pal system is composed of five core proteins: the inner membrane proteins TolA, TolQ and TolR, the periplasmic protein TolB and the outer membrane protein Pal. They form a network linking the inner and outer membranes and the peptidoglycan layer.</text>
</comment>
<keyword evidence="8" id="KW-1185">Reference proteome</keyword>
<comment type="subcellular location">
    <subcellularLocation>
        <location evidence="1 5">Periplasm</location>
    </subcellularLocation>
</comment>
<dbReference type="RefSeq" id="WP_091531239.1">
    <property type="nucleotide sequence ID" value="NZ_FOOC01000002.1"/>
</dbReference>
<keyword evidence="5" id="KW-0131">Cell cycle</keyword>
<dbReference type="InterPro" id="IPR007195">
    <property type="entry name" value="TolB_N"/>
</dbReference>
<dbReference type="PANTHER" id="PTHR36842">
    <property type="entry name" value="PROTEIN TOLB HOMOLOG"/>
    <property type="match status" value="1"/>
</dbReference>
<evidence type="ECO:0000256" key="1">
    <source>
        <dbReference type="ARBA" id="ARBA00004418"/>
    </source>
</evidence>
<organism evidence="7 8">
    <name type="scientific">Fontimonas thermophila</name>
    <dbReference type="NCBI Taxonomy" id="1076937"/>
    <lineage>
        <taxon>Bacteria</taxon>
        <taxon>Pseudomonadati</taxon>
        <taxon>Pseudomonadota</taxon>
        <taxon>Gammaproteobacteria</taxon>
        <taxon>Nevskiales</taxon>
        <taxon>Nevskiaceae</taxon>
        <taxon>Fontimonas</taxon>
    </lineage>
</organism>
<evidence type="ECO:0000313" key="7">
    <source>
        <dbReference type="EMBL" id="SFF32168.1"/>
    </source>
</evidence>
<comment type="function">
    <text evidence="5">Part of the Tol-Pal system, which plays a role in outer membrane invagination during cell division and is important for maintaining outer membrane integrity.</text>
</comment>
<keyword evidence="3 5" id="KW-0732">Signal</keyword>
<evidence type="ECO:0000256" key="3">
    <source>
        <dbReference type="ARBA" id="ARBA00022729"/>
    </source>
</evidence>
<dbReference type="InterPro" id="IPR014167">
    <property type="entry name" value="Tol-Pal_TolB"/>
</dbReference>
<reference evidence="7 8" key="1">
    <citation type="submission" date="2016-10" db="EMBL/GenBank/DDBJ databases">
        <authorList>
            <person name="de Groot N.N."/>
        </authorList>
    </citation>
    <scope>NUCLEOTIDE SEQUENCE [LARGE SCALE GENOMIC DNA]</scope>
    <source>
        <strain evidence="7 8">DSM 23609</strain>
    </source>
</reference>
<dbReference type="GO" id="GO:0042597">
    <property type="term" value="C:periplasmic space"/>
    <property type="evidence" value="ECO:0007669"/>
    <property type="project" value="UniProtKB-SubCell"/>
</dbReference>
<dbReference type="Gene3D" id="2.120.10.30">
    <property type="entry name" value="TolB, C-terminal domain"/>
    <property type="match status" value="1"/>
</dbReference>
<proteinExistence type="inferred from homology"/>
<feature type="signal peptide" evidence="5">
    <location>
        <begin position="1"/>
        <end position="21"/>
    </location>
</feature>
<dbReference type="SUPFAM" id="SSF69304">
    <property type="entry name" value="Tricorn protease N-terminal domain"/>
    <property type="match status" value="1"/>
</dbReference>
<dbReference type="Proteomes" id="UP000199771">
    <property type="component" value="Unassembled WGS sequence"/>
</dbReference>
<gene>
    <name evidence="5" type="primary">tolB</name>
    <name evidence="7" type="ORF">SAMN04488120_102150</name>
</gene>
<dbReference type="EMBL" id="FOOC01000002">
    <property type="protein sequence ID" value="SFF32168.1"/>
    <property type="molecule type" value="Genomic_DNA"/>
</dbReference>
<dbReference type="PANTHER" id="PTHR36842:SF1">
    <property type="entry name" value="PROTEIN TOLB"/>
    <property type="match status" value="1"/>
</dbReference>